<dbReference type="EC" id="3.5.2.6" evidence="6"/>
<sequence>MHAQIYLLLESIRQLGFDPRDIKKILVTHGHYDHHGGVRPIAEYTGAQVYFPKEDEYMLTEQPELQFTLGYACGDFDIDEYYADNKPITLGDVTVHTVHSPGHTAGTTSMFIEDRDADGKTYVVGLHGGGGLGSVTDTYFEEYKQPKSLQDDYLASLQKLRSRKVDIAVALHPGHLGMFEKIGEDRLDYTPFVDPTAWEAFIDHRIKLFQDMKAAS</sequence>
<comment type="cofactor">
    <cofactor evidence="1">
        <name>Zn(2+)</name>
        <dbReference type="ChEBI" id="CHEBI:29105"/>
    </cofactor>
</comment>
<reference evidence="6 7" key="1">
    <citation type="submission" date="2015-09" db="EMBL/GenBank/DDBJ databases">
        <authorList>
            <consortium name="Swine Surveillance"/>
        </authorList>
    </citation>
    <scope>NUCLEOTIDE SEQUENCE [LARGE SCALE GENOMIC DNA]</scope>
    <source>
        <strain evidence="6 7">CECT 7648</strain>
    </source>
</reference>
<organism evidence="6 7">
    <name type="scientific">Tropicibacter naphthalenivorans</name>
    <dbReference type="NCBI Taxonomy" id="441103"/>
    <lineage>
        <taxon>Bacteria</taxon>
        <taxon>Pseudomonadati</taxon>
        <taxon>Pseudomonadota</taxon>
        <taxon>Alphaproteobacteria</taxon>
        <taxon>Rhodobacterales</taxon>
        <taxon>Roseobacteraceae</taxon>
        <taxon>Tropicibacter</taxon>
    </lineage>
</organism>
<dbReference type="Pfam" id="PF00753">
    <property type="entry name" value="Lactamase_B"/>
    <property type="match status" value="1"/>
</dbReference>
<dbReference type="InterPro" id="IPR051453">
    <property type="entry name" value="MBL_Glyoxalase_II"/>
</dbReference>
<dbReference type="InterPro" id="IPR001279">
    <property type="entry name" value="Metallo-B-lactamas"/>
</dbReference>
<accession>A0A0P1GKK1</accession>
<evidence type="ECO:0000313" key="6">
    <source>
        <dbReference type="EMBL" id="CUH82208.1"/>
    </source>
</evidence>
<evidence type="ECO:0000256" key="2">
    <source>
        <dbReference type="ARBA" id="ARBA00022723"/>
    </source>
</evidence>
<feature type="domain" description="Metallo-beta-lactamase" evidence="5">
    <location>
        <begin position="2"/>
        <end position="175"/>
    </location>
</feature>
<evidence type="ECO:0000256" key="4">
    <source>
        <dbReference type="ARBA" id="ARBA00022833"/>
    </source>
</evidence>
<dbReference type="GO" id="GO:0046872">
    <property type="term" value="F:metal ion binding"/>
    <property type="evidence" value="ECO:0007669"/>
    <property type="project" value="UniProtKB-KW"/>
</dbReference>
<dbReference type="InterPro" id="IPR036866">
    <property type="entry name" value="RibonucZ/Hydroxyglut_hydro"/>
</dbReference>
<name>A0A0P1GKK1_9RHOB</name>
<dbReference type="STRING" id="441103.TRN7648_03861"/>
<dbReference type="PANTHER" id="PTHR46233:SF3">
    <property type="entry name" value="HYDROXYACYLGLUTATHIONE HYDROLASE GLOC"/>
    <property type="match status" value="1"/>
</dbReference>
<evidence type="ECO:0000259" key="5">
    <source>
        <dbReference type="SMART" id="SM00849"/>
    </source>
</evidence>
<keyword evidence="2" id="KW-0479">Metal-binding</keyword>
<proteinExistence type="predicted"/>
<dbReference type="Proteomes" id="UP000054935">
    <property type="component" value="Unassembled WGS sequence"/>
</dbReference>
<protein>
    <submittedName>
        <fullName evidence="6">Metallo-beta-lactamase L1</fullName>
        <ecNumber evidence="6">3.5.2.6</ecNumber>
    </submittedName>
</protein>
<keyword evidence="3 6" id="KW-0378">Hydrolase</keyword>
<dbReference type="AlphaFoldDB" id="A0A0P1GKK1"/>
<dbReference type="EMBL" id="CYSE01000011">
    <property type="protein sequence ID" value="CUH82208.1"/>
    <property type="molecule type" value="Genomic_DNA"/>
</dbReference>
<evidence type="ECO:0000313" key="7">
    <source>
        <dbReference type="Proteomes" id="UP000054935"/>
    </source>
</evidence>
<evidence type="ECO:0000256" key="1">
    <source>
        <dbReference type="ARBA" id="ARBA00001947"/>
    </source>
</evidence>
<dbReference type="Gene3D" id="3.60.15.10">
    <property type="entry name" value="Ribonuclease Z/Hydroxyacylglutathione hydrolase-like"/>
    <property type="match status" value="1"/>
</dbReference>
<dbReference type="GO" id="GO:0008800">
    <property type="term" value="F:beta-lactamase activity"/>
    <property type="evidence" value="ECO:0007669"/>
    <property type="project" value="UniProtKB-EC"/>
</dbReference>
<gene>
    <name evidence="6" type="ORF">TRN7648_03861</name>
</gene>
<keyword evidence="7" id="KW-1185">Reference proteome</keyword>
<dbReference type="SMART" id="SM00849">
    <property type="entry name" value="Lactamase_B"/>
    <property type="match status" value="1"/>
</dbReference>
<dbReference type="SUPFAM" id="SSF56281">
    <property type="entry name" value="Metallo-hydrolase/oxidoreductase"/>
    <property type="match status" value="1"/>
</dbReference>
<dbReference type="PANTHER" id="PTHR46233">
    <property type="entry name" value="HYDROXYACYLGLUTATHIONE HYDROLASE GLOC"/>
    <property type="match status" value="1"/>
</dbReference>
<evidence type="ECO:0000256" key="3">
    <source>
        <dbReference type="ARBA" id="ARBA00022801"/>
    </source>
</evidence>
<keyword evidence="4" id="KW-0862">Zinc</keyword>